<protein>
    <submittedName>
        <fullName evidence="1">Uncharacterized protein</fullName>
    </submittedName>
</protein>
<proteinExistence type="predicted"/>
<sequence>MYLLPSSWLSDGKCPQVPNNVQVWQIWAVGQTMESAAYQSNGLRQLSPGERPKYVDQYVVFHEMRSEISTE</sequence>
<dbReference type="AlphaFoldDB" id="A0AAD4QWU3"/>
<evidence type="ECO:0000313" key="1">
    <source>
        <dbReference type="EMBL" id="KAI1694457.1"/>
    </source>
</evidence>
<dbReference type="Proteomes" id="UP001201812">
    <property type="component" value="Unassembled WGS sequence"/>
</dbReference>
<accession>A0AAD4QWU3</accession>
<comment type="caution">
    <text evidence="1">The sequence shown here is derived from an EMBL/GenBank/DDBJ whole genome shotgun (WGS) entry which is preliminary data.</text>
</comment>
<name>A0AAD4QWU3_9BILA</name>
<reference evidence="1" key="1">
    <citation type="submission" date="2022-01" db="EMBL/GenBank/DDBJ databases">
        <title>Genome Sequence Resource for Two Populations of Ditylenchus destructor, the Migratory Endoparasitic Phytonematode.</title>
        <authorList>
            <person name="Zhang H."/>
            <person name="Lin R."/>
            <person name="Xie B."/>
        </authorList>
    </citation>
    <scope>NUCLEOTIDE SEQUENCE</scope>
    <source>
        <strain evidence="1">BazhouSP</strain>
    </source>
</reference>
<keyword evidence="2" id="KW-1185">Reference proteome</keyword>
<organism evidence="1 2">
    <name type="scientific">Ditylenchus destructor</name>
    <dbReference type="NCBI Taxonomy" id="166010"/>
    <lineage>
        <taxon>Eukaryota</taxon>
        <taxon>Metazoa</taxon>
        <taxon>Ecdysozoa</taxon>
        <taxon>Nematoda</taxon>
        <taxon>Chromadorea</taxon>
        <taxon>Rhabditida</taxon>
        <taxon>Tylenchina</taxon>
        <taxon>Tylenchomorpha</taxon>
        <taxon>Sphaerularioidea</taxon>
        <taxon>Anguinidae</taxon>
        <taxon>Anguininae</taxon>
        <taxon>Ditylenchus</taxon>
    </lineage>
</organism>
<evidence type="ECO:0000313" key="2">
    <source>
        <dbReference type="Proteomes" id="UP001201812"/>
    </source>
</evidence>
<dbReference type="EMBL" id="JAKKPZ010000508">
    <property type="protein sequence ID" value="KAI1694457.1"/>
    <property type="molecule type" value="Genomic_DNA"/>
</dbReference>
<gene>
    <name evidence="1" type="ORF">DdX_20109</name>
</gene>